<proteinExistence type="predicted"/>
<evidence type="ECO:0000259" key="2">
    <source>
        <dbReference type="SMART" id="SM00355"/>
    </source>
</evidence>
<dbReference type="EMBL" id="OV696688">
    <property type="protein sequence ID" value="CAH1257009.1"/>
    <property type="molecule type" value="Genomic_DNA"/>
</dbReference>
<dbReference type="Proteomes" id="UP000838412">
    <property type="component" value="Chromosome 3"/>
</dbReference>
<feature type="compositionally biased region" description="Basic residues" evidence="1">
    <location>
        <begin position="1"/>
        <end position="11"/>
    </location>
</feature>
<feature type="domain" description="C2H2-type" evidence="2">
    <location>
        <begin position="323"/>
        <end position="345"/>
    </location>
</feature>
<dbReference type="SMART" id="SM00355">
    <property type="entry name" value="ZnF_C2H2"/>
    <property type="match status" value="5"/>
</dbReference>
<feature type="region of interest" description="Disordered" evidence="1">
    <location>
        <begin position="1"/>
        <end position="119"/>
    </location>
</feature>
<sequence>MRTKRKYRGQQRKLVELAETPEEDLESSEPASDNSSDSSKAKVQKRKAETTTEDAESPPSSSSKAKMPKQDIELELDCESDSGPESPPVEEDEDTTAEDAPAAPADELIGRTSVKEPETDLAKTIEAAEAYRAAVRAEMQRTRAEGKPEDTDKAIAFQQGYTCLKCMMLFSSMSSLRVHQESCGEVLFRCKLCWEDTDEPTEHMEEHWQRDPPPELRYNPCLTVDDDMPQIKKLYMSPVAPDEEWQCNLCASEFSVRQDNWPTVCSFRNRTRLWTHQAVIHGIVWKKLPCQACGGYLKFHTRSDYLRHMFAMHVQLRKEENAFCCLLCGELNNDRGWLEVHMFHHAKMPAQ</sequence>
<organism evidence="3 4">
    <name type="scientific">Branchiostoma lanceolatum</name>
    <name type="common">Common lancelet</name>
    <name type="synonym">Amphioxus lanceolatum</name>
    <dbReference type="NCBI Taxonomy" id="7740"/>
    <lineage>
        <taxon>Eukaryota</taxon>
        <taxon>Metazoa</taxon>
        <taxon>Chordata</taxon>
        <taxon>Cephalochordata</taxon>
        <taxon>Leptocardii</taxon>
        <taxon>Amphioxiformes</taxon>
        <taxon>Branchiostomatidae</taxon>
        <taxon>Branchiostoma</taxon>
    </lineage>
</organism>
<evidence type="ECO:0000256" key="1">
    <source>
        <dbReference type="SAM" id="MobiDB-lite"/>
    </source>
</evidence>
<feature type="domain" description="C2H2-type" evidence="2">
    <location>
        <begin position="245"/>
        <end position="281"/>
    </location>
</feature>
<dbReference type="Gene3D" id="3.30.160.60">
    <property type="entry name" value="Classic Zinc Finger"/>
    <property type="match status" value="1"/>
</dbReference>
<feature type="compositionally biased region" description="Low complexity" evidence="1">
    <location>
        <begin position="28"/>
        <end position="38"/>
    </location>
</feature>
<dbReference type="InterPro" id="IPR013087">
    <property type="entry name" value="Znf_C2H2_type"/>
</dbReference>
<accession>A0A8J9ZMI1</accession>
<dbReference type="OrthoDB" id="10360096at2759"/>
<feature type="domain" description="C2H2-type" evidence="2">
    <location>
        <begin position="188"/>
        <end position="207"/>
    </location>
</feature>
<feature type="domain" description="C2H2-type" evidence="2">
    <location>
        <begin position="288"/>
        <end position="313"/>
    </location>
</feature>
<feature type="compositionally biased region" description="Low complexity" evidence="1">
    <location>
        <begin position="98"/>
        <end position="107"/>
    </location>
</feature>
<evidence type="ECO:0000313" key="3">
    <source>
        <dbReference type="EMBL" id="CAH1257009.1"/>
    </source>
</evidence>
<keyword evidence="4" id="KW-1185">Reference proteome</keyword>
<protein>
    <submittedName>
        <fullName evidence="3">Hypp1770 protein</fullName>
    </submittedName>
</protein>
<feature type="domain" description="C2H2-type" evidence="2">
    <location>
        <begin position="161"/>
        <end position="181"/>
    </location>
</feature>
<reference evidence="3" key="1">
    <citation type="submission" date="2022-01" db="EMBL/GenBank/DDBJ databases">
        <authorList>
            <person name="Braso-Vives M."/>
        </authorList>
    </citation>
    <scope>NUCLEOTIDE SEQUENCE</scope>
</reference>
<name>A0A8J9ZMI1_BRALA</name>
<dbReference type="AlphaFoldDB" id="A0A8J9ZMI1"/>
<gene>
    <name evidence="3" type="primary">Hypp1770</name>
    <name evidence="3" type="ORF">BLAG_LOCUS15075</name>
</gene>
<evidence type="ECO:0000313" key="4">
    <source>
        <dbReference type="Proteomes" id="UP000838412"/>
    </source>
</evidence>
<feature type="compositionally biased region" description="Acidic residues" evidence="1">
    <location>
        <begin position="73"/>
        <end position="97"/>
    </location>
</feature>